<keyword evidence="1" id="KW-0812">Transmembrane</keyword>
<sequence length="76" mass="8786">NEFDPGNFQNKNYWRSCGEVSTYYSITSLFLTQILFLNIVYYSCLIIHPSSQLTSTNKVISHTARLAQITRYLTVT</sequence>
<feature type="non-terminal residue" evidence="2">
    <location>
        <position position="76"/>
    </location>
</feature>
<organism evidence="2 3">
    <name type="scientific">Diploptera punctata</name>
    <name type="common">Pacific beetle cockroach</name>
    <dbReference type="NCBI Taxonomy" id="6984"/>
    <lineage>
        <taxon>Eukaryota</taxon>
        <taxon>Metazoa</taxon>
        <taxon>Ecdysozoa</taxon>
        <taxon>Arthropoda</taxon>
        <taxon>Hexapoda</taxon>
        <taxon>Insecta</taxon>
        <taxon>Pterygota</taxon>
        <taxon>Neoptera</taxon>
        <taxon>Polyneoptera</taxon>
        <taxon>Dictyoptera</taxon>
        <taxon>Blattodea</taxon>
        <taxon>Blaberoidea</taxon>
        <taxon>Blaberidae</taxon>
        <taxon>Diplopterinae</taxon>
        <taxon>Diploptera</taxon>
    </lineage>
</organism>
<dbReference type="Proteomes" id="UP001233999">
    <property type="component" value="Unassembled WGS sequence"/>
</dbReference>
<feature type="non-terminal residue" evidence="2">
    <location>
        <position position="1"/>
    </location>
</feature>
<keyword evidence="1" id="KW-0472">Membrane</keyword>
<dbReference type="AlphaFoldDB" id="A0AAD7ZJY2"/>
<keyword evidence="3" id="KW-1185">Reference proteome</keyword>
<evidence type="ECO:0000313" key="3">
    <source>
        <dbReference type="Proteomes" id="UP001233999"/>
    </source>
</evidence>
<gene>
    <name evidence="2" type="ORF">L9F63_003835</name>
</gene>
<evidence type="ECO:0000313" key="2">
    <source>
        <dbReference type="EMBL" id="KAJ9581766.1"/>
    </source>
</evidence>
<proteinExistence type="predicted"/>
<reference evidence="2" key="2">
    <citation type="submission" date="2023-05" db="EMBL/GenBank/DDBJ databases">
        <authorList>
            <person name="Fouks B."/>
        </authorList>
    </citation>
    <scope>NUCLEOTIDE SEQUENCE</scope>
    <source>
        <strain evidence="2">Stay&amp;Tobe</strain>
        <tissue evidence="2">Testes</tissue>
    </source>
</reference>
<dbReference type="EMBL" id="JASPKZ010007842">
    <property type="protein sequence ID" value="KAJ9581766.1"/>
    <property type="molecule type" value="Genomic_DNA"/>
</dbReference>
<evidence type="ECO:0000256" key="1">
    <source>
        <dbReference type="SAM" id="Phobius"/>
    </source>
</evidence>
<reference evidence="2" key="1">
    <citation type="journal article" date="2023" name="IScience">
        <title>Live-bearing cockroach genome reveals convergent evolutionary mechanisms linked to viviparity in insects and beyond.</title>
        <authorList>
            <person name="Fouks B."/>
            <person name="Harrison M.C."/>
            <person name="Mikhailova A.A."/>
            <person name="Marchal E."/>
            <person name="English S."/>
            <person name="Carruthers M."/>
            <person name="Jennings E.C."/>
            <person name="Chiamaka E.L."/>
            <person name="Frigard R.A."/>
            <person name="Pippel M."/>
            <person name="Attardo G.M."/>
            <person name="Benoit J.B."/>
            <person name="Bornberg-Bauer E."/>
            <person name="Tobe S.S."/>
        </authorList>
    </citation>
    <scope>NUCLEOTIDE SEQUENCE</scope>
    <source>
        <strain evidence="2">Stay&amp;Tobe</strain>
    </source>
</reference>
<accession>A0AAD7ZJY2</accession>
<feature type="transmembrane region" description="Helical" evidence="1">
    <location>
        <begin position="23"/>
        <end position="47"/>
    </location>
</feature>
<keyword evidence="1" id="KW-1133">Transmembrane helix</keyword>
<protein>
    <submittedName>
        <fullName evidence="2">Uncharacterized protein</fullName>
    </submittedName>
</protein>
<comment type="caution">
    <text evidence="2">The sequence shown here is derived from an EMBL/GenBank/DDBJ whole genome shotgun (WGS) entry which is preliminary data.</text>
</comment>
<name>A0AAD7ZJY2_DIPPU</name>